<dbReference type="InterPro" id="IPR020837">
    <property type="entry name" value="Fibrinogen_CS"/>
</dbReference>
<evidence type="ECO:0000256" key="1">
    <source>
        <dbReference type="ARBA" id="ARBA00023157"/>
    </source>
</evidence>
<reference evidence="6" key="1">
    <citation type="submission" date="2012-12" db="EMBL/GenBank/DDBJ databases">
        <authorList>
            <person name="Hellsten U."/>
            <person name="Grimwood J."/>
            <person name="Chapman J.A."/>
            <person name="Shapiro H."/>
            <person name="Aerts A."/>
            <person name="Otillar R.P."/>
            <person name="Terry A.Y."/>
            <person name="Boore J.L."/>
            <person name="Simakov O."/>
            <person name="Marletaz F."/>
            <person name="Cho S.-J."/>
            <person name="Edsinger-Gonzales E."/>
            <person name="Havlak P."/>
            <person name="Kuo D.-H."/>
            <person name="Larsson T."/>
            <person name="Lv J."/>
            <person name="Arendt D."/>
            <person name="Savage R."/>
            <person name="Osoegawa K."/>
            <person name="de Jong P."/>
            <person name="Lindberg D.R."/>
            <person name="Seaver E.C."/>
            <person name="Weisblat D.A."/>
            <person name="Putnam N.H."/>
            <person name="Grigoriev I.V."/>
            <person name="Rokhsar D.S."/>
        </authorList>
    </citation>
    <scope>NUCLEOTIDE SEQUENCE</scope>
    <source>
        <strain evidence="6">I ESC-2004</strain>
    </source>
</reference>
<evidence type="ECO:0000313" key="6">
    <source>
        <dbReference type="Proteomes" id="UP000014760"/>
    </source>
</evidence>
<dbReference type="SUPFAM" id="SSF56496">
    <property type="entry name" value="Fibrinogen C-terminal domain-like"/>
    <property type="match status" value="1"/>
</dbReference>
<keyword evidence="6" id="KW-1185">Reference proteome</keyword>
<dbReference type="Gene3D" id="3.90.215.10">
    <property type="entry name" value="Gamma Fibrinogen, chain A, domain 1"/>
    <property type="match status" value="1"/>
</dbReference>
<dbReference type="OMA" id="DNCAHAN"/>
<accession>R7VJS6</accession>
<dbReference type="STRING" id="283909.R7VJS6"/>
<dbReference type="EMBL" id="KB292969">
    <property type="protein sequence ID" value="ELU16736.1"/>
    <property type="molecule type" value="Genomic_DNA"/>
</dbReference>
<feature type="domain" description="Fibrinogen C-terminal" evidence="3">
    <location>
        <begin position="56"/>
        <end position="274"/>
    </location>
</feature>
<organism evidence="4">
    <name type="scientific">Capitella teleta</name>
    <name type="common">Polychaete worm</name>
    <dbReference type="NCBI Taxonomy" id="283909"/>
    <lineage>
        <taxon>Eukaryota</taxon>
        <taxon>Metazoa</taxon>
        <taxon>Spiralia</taxon>
        <taxon>Lophotrochozoa</taxon>
        <taxon>Annelida</taxon>
        <taxon>Polychaeta</taxon>
        <taxon>Sedentaria</taxon>
        <taxon>Scolecida</taxon>
        <taxon>Capitellidae</taxon>
        <taxon>Capitella</taxon>
    </lineage>
</organism>
<dbReference type="SMART" id="SM00186">
    <property type="entry name" value="FBG"/>
    <property type="match status" value="1"/>
</dbReference>
<dbReference type="PROSITE" id="PS00514">
    <property type="entry name" value="FIBRINOGEN_C_1"/>
    <property type="match status" value="1"/>
</dbReference>
<dbReference type="Pfam" id="PF00147">
    <property type="entry name" value="Fibrinogen_C"/>
    <property type="match status" value="1"/>
</dbReference>
<keyword evidence="1" id="KW-1015">Disulfide bond</keyword>
<dbReference type="HOGENOM" id="CLU_038628_6_0_1"/>
<dbReference type="EMBL" id="AMQN01017303">
    <property type="status" value="NOT_ANNOTATED_CDS"/>
    <property type="molecule type" value="Genomic_DNA"/>
</dbReference>
<feature type="chain" id="PRO_5008789127" description="Fibrinogen C-terminal domain-containing protein" evidence="2">
    <location>
        <begin position="21"/>
        <end position="274"/>
    </location>
</feature>
<dbReference type="AlphaFoldDB" id="R7VJS6"/>
<dbReference type="PROSITE" id="PS51406">
    <property type="entry name" value="FIBRINOGEN_C_2"/>
    <property type="match status" value="1"/>
</dbReference>
<dbReference type="InterPro" id="IPR050373">
    <property type="entry name" value="Fibrinogen_C-term_domain"/>
</dbReference>
<evidence type="ECO:0000313" key="5">
    <source>
        <dbReference type="EnsemblMetazoa" id="CapteP163443"/>
    </source>
</evidence>
<evidence type="ECO:0000313" key="4">
    <source>
        <dbReference type="EMBL" id="ELU16736.1"/>
    </source>
</evidence>
<protein>
    <recommendedName>
        <fullName evidence="3">Fibrinogen C-terminal domain-containing protein</fullName>
    </recommendedName>
</protein>
<dbReference type="FunFam" id="3.90.215.10:FF:000001">
    <property type="entry name" value="Tenascin isoform 1"/>
    <property type="match status" value="1"/>
</dbReference>
<gene>
    <name evidence="4" type="ORF">CAPTEDRAFT_163443</name>
</gene>
<name>R7VJS6_CAPTE</name>
<reference evidence="5" key="3">
    <citation type="submission" date="2015-06" db="UniProtKB">
        <authorList>
            <consortium name="EnsemblMetazoa"/>
        </authorList>
    </citation>
    <scope>IDENTIFICATION</scope>
</reference>
<dbReference type="EnsemblMetazoa" id="CapteT163443">
    <property type="protein sequence ID" value="CapteP163443"/>
    <property type="gene ID" value="CapteG163443"/>
</dbReference>
<dbReference type="InterPro" id="IPR002181">
    <property type="entry name" value="Fibrinogen_a/b/g_C_dom"/>
</dbReference>
<dbReference type="FunCoup" id="R7VJS6">
    <property type="interactions" value="49"/>
</dbReference>
<dbReference type="CDD" id="cd00087">
    <property type="entry name" value="FReD"/>
    <property type="match status" value="1"/>
</dbReference>
<dbReference type="PANTHER" id="PTHR19143">
    <property type="entry name" value="FIBRINOGEN/TENASCIN/ANGIOPOEITIN"/>
    <property type="match status" value="1"/>
</dbReference>
<reference evidence="4 6" key="2">
    <citation type="journal article" date="2013" name="Nature">
        <title>Insights into bilaterian evolution from three spiralian genomes.</title>
        <authorList>
            <person name="Simakov O."/>
            <person name="Marletaz F."/>
            <person name="Cho S.J."/>
            <person name="Edsinger-Gonzales E."/>
            <person name="Havlak P."/>
            <person name="Hellsten U."/>
            <person name="Kuo D.H."/>
            <person name="Larsson T."/>
            <person name="Lv J."/>
            <person name="Arendt D."/>
            <person name="Savage R."/>
            <person name="Osoegawa K."/>
            <person name="de Jong P."/>
            <person name="Grimwood J."/>
            <person name="Chapman J.A."/>
            <person name="Shapiro H."/>
            <person name="Aerts A."/>
            <person name="Otillar R.P."/>
            <person name="Terry A.Y."/>
            <person name="Boore J.L."/>
            <person name="Grigoriev I.V."/>
            <person name="Lindberg D.R."/>
            <person name="Seaver E.C."/>
            <person name="Weisblat D.A."/>
            <person name="Putnam N.H."/>
            <person name="Rokhsar D.S."/>
        </authorList>
    </citation>
    <scope>NUCLEOTIDE SEQUENCE</scope>
    <source>
        <strain evidence="4 6">I ESC-2004</strain>
    </source>
</reference>
<keyword evidence="2" id="KW-0732">Signal</keyword>
<dbReference type="GO" id="GO:0005615">
    <property type="term" value="C:extracellular space"/>
    <property type="evidence" value="ECO:0007669"/>
    <property type="project" value="TreeGrafter"/>
</dbReference>
<proteinExistence type="predicted"/>
<dbReference type="OrthoDB" id="7735550at2759"/>
<dbReference type="NCBIfam" id="NF040941">
    <property type="entry name" value="GGGWT_bact"/>
    <property type="match status" value="1"/>
</dbReference>
<evidence type="ECO:0000256" key="2">
    <source>
        <dbReference type="SAM" id="SignalP"/>
    </source>
</evidence>
<feature type="signal peptide" evidence="2">
    <location>
        <begin position="1"/>
        <end position="20"/>
    </location>
</feature>
<dbReference type="InterPro" id="IPR036056">
    <property type="entry name" value="Fibrinogen-like_C"/>
</dbReference>
<dbReference type="InterPro" id="IPR014716">
    <property type="entry name" value="Fibrinogen_a/b/g_C_1"/>
</dbReference>
<evidence type="ECO:0000259" key="3">
    <source>
        <dbReference type="PROSITE" id="PS51406"/>
    </source>
</evidence>
<sequence>MMLLPTLSCLVLLFAGHSLAFPFQANGGVIGEDISKWLNKIKFGQNIADAINNIARVFMPAPKNCNELLSRGKTHSGVYSIQRDTSHDMRVYCDMETDGGGWLVIQRRKDGSQDFFLNWDDYAAGFGHLNDEFWIGNRNLHLLTSKQPYELRVDLGYQDESRFAKYSTFFVGSEDDKFPLAIGGYSGTAGSSMAIHDGMKFSTRDSDNDAHSTGECAKSYKGGWWYNKCHNSNLNGLYLQVNGTFRGYHGIYWGGMKSLSYSLEFSEMKMRPLV</sequence>
<dbReference type="Proteomes" id="UP000014760">
    <property type="component" value="Unassembled WGS sequence"/>
</dbReference>